<gene>
    <name evidence="2" type="ORF">LY90DRAFT_518010</name>
</gene>
<dbReference type="Proteomes" id="UP000193920">
    <property type="component" value="Unassembled WGS sequence"/>
</dbReference>
<dbReference type="AlphaFoldDB" id="A0A1Y1ZWK8"/>
<feature type="chain" id="PRO_5012485926" evidence="1">
    <location>
        <begin position="23"/>
        <end position="148"/>
    </location>
</feature>
<keyword evidence="1" id="KW-0732">Signal</keyword>
<comment type="caution">
    <text evidence="2">The sequence shown here is derived from an EMBL/GenBank/DDBJ whole genome shotgun (WGS) entry which is preliminary data.</text>
</comment>
<name>A0A1Y1ZWK8_9FUNG</name>
<evidence type="ECO:0000256" key="1">
    <source>
        <dbReference type="SAM" id="SignalP"/>
    </source>
</evidence>
<protein>
    <submittedName>
        <fullName evidence="2">Uncharacterized protein</fullName>
    </submittedName>
</protein>
<proteinExistence type="predicted"/>
<dbReference type="EMBL" id="MCOG01000348">
    <property type="protein sequence ID" value="ORY14604.1"/>
    <property type="molecule type" value="Genomic_DNA"/>
</dbReference>
<reference evidence="2 3" key="1">
    <citation type="submission" date="2016-08" db="EMBL/GenBank/DDBJ databases">
        <title>A Parts List for Fungal Cellulosomes Revealed by Comparative Genomics.</title>
        <authorList>
            <consortium name="DOE Joint Genome Institute"/>
            <person name="Haitjema C.H."/>
            <person name="Gilmore S.P."/>
            <person name="Henske J.K."/>
            <person name="Solomon K.V."/>
            <person name="De Groot R."/>
            <person name="Kuo A."/>
            <person name="Mondo S.J."/>
            <person name="Salamov A.A."/>
            <person name="Labutti K."/>
            <person name="Zhao Z."/>
            <person name="Chiniquy J."/>
            <person name="Barry K."/>
            <person name="Brewer H.M."/>
            <person name="Purvine S.O."/>
            <person name="Wright A.T."/>
            <person name="Boxma B."/>
            <person name="Van Alen T."/>
            <person name="Hackstein J.H."/>
            <person name="Baker S.E."/>
            <person name="Grigoriev I.V."/>
            <person name="O'Malley M.A."/>
        </authorList>
    </citation>
    <scope>NUCLEOTIDE SEQUENCE [LARGE SCALE GENOMIC DNA]</scope>
    <source>
        <strain evidence="2 3">G1</strain>
    </source>
</reference>
<organism evidence="2 3">
    <name type="scientific">Neocallimastix californiae</name>
    <dbReference type="NCBI Taxonomy" id="1754190"/>
    <lineage>
        <taxon>Eukaryota</taxon>
        <taxon>Fungi</taxon>
        <taxon>Fungi incertae sedis</taxon>
        <taxon>Chytridiomycota</taxon>
        <taxon>Chytridiomycota incertae sedis</taxon>
        <taxon>Neocallimastigomycetes</taxon>
        <taxon>Neocallimastigales</taxon>
        <taxon>Neocallimastigaceae</taxon>
        <taxon>Neocallimastix</taxon>
    </lineage>
</organism>
<feature type="signal peptide" evidence="1">
    <location>
        <begin position="1"/>
        <end position="22"/>
    </location>
</feature>
<evidence type="ECO:0000313" key="2">
    <source>
        <dbReference type="EMBL" id="ORY14604.1"/>
    </source>
</evidence>
<accession>A0A1Y1ZWK8</accession>
<evidence type="ECO:0000313" key="3">
    <source>
        <dbReference type="Proteomes" id="UP000193920"/>
    </source>
</evidence>
<keyword evidence="3" id="KW-1185">Reference proteome</keyword>
<sequence length="148" mass="15832">MVNKKYLSFLIYFVIYIKLSRFISKTCAPAYSNGAYTIPNCEDGYYLLQNAGTAAVASATDLEGCTSGSKCNLYKCVTDENKTTNCSVDTSVIGYVIYGGEEKALLLCTAGRCHNVAGAGYDKGTKGVILCGKEGCDTLTTTEGIYLD</sequence>